<proteinExistence type="predicted"/>
<dbReference type="EMBL" id="KN822141">
    <property type="protein sequence ID" value="KIM55074.1"/>
    <property type="molecule type" value="Genomic_DNA"/>
</dbReference>
<sequence length="328" mass="35585">MSLPAPAGIQGTDQPPPPNPSCGCGCGRGRGGTGAGAPAQFKIQWDTTKDPNIHARTAHLLTWCNTYPDARLKLFSDSSQDAANEGRSRQQMSAHKEYYLQQAAGATMTQRFDSCLIRTHPSSSIRSRATFNHKLHRKYNECNKELGSTGAGLTAKELRAHPNTKKLVDKILENFPWWEDLHGIWRDNPAYNMVFSTVDPGQGFSADASLHFSGKKTTAEVGCGDEETCFEDGDEEEAGVDKVDADEFVEAPTADEAHKMLDEAMDGADDSINPRTTSSDFFQPTPTDSGVGLFGSTPSTHSKATKCSFPREPQTSSVPDSVCLHPTS</sequence>
<dbReference type="STRING" id="1036808.A0A0C3DFC1"/>
<evidence type="ECO:0000313" key="2">
    <source>
        <dbReference type="EMBL" id="KIM55074.1"/>
    </source>
</evidence>
<dbReference type="HOGENOM" id="CLU_847756_0_0_1"/>
<dbReference type="InParanoid" id="A0A0C3DFC1"/>
<reference evidence="2 3" key="1">
    <citation type="submission" date="2014-04" db="EMBL/GenBank/DDBJ databases">
        <authorList>
            <consortium name="DOE Joint Genome Institute"/>
            <person name="Kuo A."/>
            <person name="Kohler A."/>
            <person name="Nagy L.G."/>
            <person name="Floudas D."/>
            <person name="Copeland A."/>
            <person name="Barry K.W."/>
            <person name="Cichocki N."/>
            <person name="Veneault-Fourrey C."/>
            <person name="LaButti K."/>
            <person name="Lindquist E.A."/>
            <person name="Lipzen A."/>
            <person name="Lundell T."/>
            <person name="Morin E."/>
            <person name="Murat C."/>
            <person name="Sun H."/>
            <person name="Tunlid A."/>
            <person name="Henrissat B."/>
            <person name="Grigoriev I.V."/>
            <person name="Hibbett D.S."/>
            <person name="Martin F."/>
            <person name="Nordberg H.P."/>
            <person name="Cantor M.N."/>
            <person name="Hua S.X."/>
        </authorList>
    </citation>
    <scope>NUCLEOTIDE SEQUENCE [LARGE SCALE GENOMIC DNA]</scope>
    <source>
        <strain evidence="2 3">Foug A</strain>
    </source>
</reference>
<evidence type="ECO:0000313" key="3">
    <source>
        <dbReference type="Proteomes" id="UP000053989"/>
    </source>
</evidence>
<reference evidence="3" key="2">
    <citation type="submission" date="2015-01" db="EMBL/GenBank/DDBJ databases">
        <title>Evolutionary Origins and Diversification of the Mycorrhizal Mutualists.</title>
        <authorList>
            <consortium name="DOE Joint Genome Institute"/>
            <consortium name="Mycorrhizal Genomics Consortium"/>
            <person name="Kohler A."/>
            <person name="Kuo A."/>
            <person name="Nagy L.G."/>
            <person name="Floudas D."/>
            <person name="Copeland A."/>
            <person name="Barry K.W."/>
            <person name="Cichocki N."/>
            <person name="Veneault-Fourrey C."/>
            <person name="LaButti K."/>
            <person name="Lindquist E.A."/>
            <person name="Lipzen A."/>
            <person name="Lundell T."/>
            <person name="Morin E."/>
            <person name="Murat C."/>
            <person name="Riley R."/>
            <person name="Ohm R."/>
            <person name="Sun H."/>
            <person name="Tunlid A."/>
            <person name="Henrissat B."/>
            <person name="Grigoriev I.V."/>
            <person name="Hibbett D.S."/>
            <person name="Martin F."/>
        </authorList>
    </citation>
    <scope>NUCLEOTIDE SEQUENCE [LARGE SCALE GENOMIC DNA]</scope>
    <source>
        <strain evidence="3">Foug A</strain>
    </source>
</reference>
<name>A0A0C3DFC1_9AGAM</name>
<feature type="region of interest" description="Disordered" evidence="1">
    <location>
        <begin position="1"/>
        <end position="24"/>
    </location>
</feature>
<keyword evidence="3" id="KW-1185">Reference proteome</keyword>
<gene>
    <name evidence="2" type="ORF">SCLCIDRAFT_135438</name>
</gene>
<feature type="region of interest" description="Disordered" evidence="1">
    <location>
        <begin position="273"/>
        <end position="328"/>
    </location>
</feature>
<feature type="compositionally biased region" description="Polar residues" evidence="1">
    <location>
        <begin position="273"/>
        <end position="288"/>
    </location>
</feature>
<dbReference type="OrthoDB" id="3182376at2759"/>
<dbReference type="AlphaFoldDB" id="A0A0C3DFC1"/>
<protein>
    <submittedName>
        <fullName evidence="2">Uncharacterized protein</fullName>
    </submittedName>
</protein>
<organism evidence="2 3">
    <name type="scientific">Scleroderma citrinum Foug A</name>
    <dbReference type="NCBI Taxonomy" id="1036808"/>
    <lineage>
        <taxon>Eukaryota</taxon>
        <taxon>Fungi</taxon>
        <taxon>Dikarya</taxon>
        <taxon>Basidiomycota</taxon>
        <taxon>Agaricomycotina</taxon>
        <taxon>Agaricomycetes</taxon>
        <taxon>Agaricomycetidae</taxon>
        <taxon>Boletales</taxon>
        <taxon>Sclerodermatineae</taxon>
        <taxon>Sclerodermataceae</taxon>
        <taxon>Scleroderma</taxon>
    </lineage>
</organism>
<dbReference type="Proteomes" id="UP000053989">
    <property type="component" value="Unassembled WGS sequence"/>
</dbReference>
<evidence type="ECO:0000256" key="1">
    <source>
        <dbReference type="SAM" id="MobiDB-lite"/>
    </source>
</evidence>
<accession>A0A0C3DFC1</accession>